<evidence type="ECO:0000313" key="4">
    <source>
        <dbReference type="EMBL" id="RHA75078.1"/>
    </source>
</evidence>
<name>A0A413SZ61_9BACT</name>
<organism evidence="4 5">
    <name type="scientific">Phocaeicola coprophilus</name>
    <dbReference type="NCBI Taxonomy" id="387090"/>
    <lineage>
        <taxon>Bacteria</taxon>
        <taxon>Pseudomonadati</taxon>
        <taxon>Bacteroidota</taxon>
        <taxon>Bacteroidia</taxon>
        <taxon>Bacteroidales</taxon>
        <taxon>Bacteroidaceae</taxon>
        <taxon>Phocaeicola</taxon>
    </lineage>
</organism>
<dbReference type="Gene3D" id="3.90.470.20">
    <property type="entry name" value="4'-phosphopantetheinyl transferase domain"/>
    <property type="match status" value="1"/>
</dbReference>
<dbReference type="GO" id="GO:0008897">
    <property type="term" value="F:holo-[acyl-carrier-protein] synthase activity"/>
    <property type="evidence" value="ECO:0007669"/>
    <property type="project" value="InterPro"/>
</dbReference>
<dbReference type="AlphaFoldDB" id="A0A413SZ61"/>
<dbReference type="InterPro" id="IPR050559">
    <property type="entry name" value="P-Pant_transferase_sf"/>
</dbReference>
<evidence type="ECO:0000313" key="5">
    <source>
        <dbReference type="Proteomes" id="UP000283855"/>
    </source>
</evidence>
<evidence type="ECO:0000256" key="2">
    <source>
        <dbReference type="ARBA" id="ARBA00022679"/>
    </source>
</evidence>
<dbReference type="Pfam" id="PF01648">
    <property type="entry name" value="ACPS"/>
    <property type="match status" value="1"/>
</dbReference>
<dbReference type="GO" id="GO:0005829">
    <property type="term" value="C:cytosol"/>
    <property type="evidence" value="ECO:0007669"/>
    <property type="project" value="TreeGrafter"/>
</dbReference>
<evidence type="ECO:0000256" key="1">
    <source>
        <dbReference type="ARBA" id="ARBA00010990"/>
    </source>
</evidence>
<dbReference type="GeneID" id="78403807"/>
<dbReference type="InterPro" id="IPR037143">
    <property type="entry name" value="4-PPantetheinyl_Trfase_dom_sf"/>
</dbReference>
<dbReference type="PANTHER" id="PTHR12215:SF10">
    <property type="entry name" value="L-AMINOADIPATE-SEMIALDEHYDE DEHYDROGENASE-PHOSPHOPANTETHEINYL TRANSFERASE"/>
    <property type="match status" value="1"/>
</dbReference>
<dbReference type="GO" id="GO:0000287">
    <property type="term" value="F:magnesium ion binding"/>
    <property type="evidence" value="ECO:0007669"/>
    <property type="project" value="InterPro"/>
</dbReference>
<protein>
    <recommendedName>
        <fullName evidence="3">4'-phosphopantetheinyl transferase domain-containing protein</fullName>
    </recommendedName>
</protein>
<reference evidence="4 5" key="1">
    <citation type="submission" date="2018-08" db="EMBL/GenBank/DDBJ databases">
        <title>A genome reference for cultivated species of the human gut microbiota.</title>
        <authorList>
            <person name="Zou Y."/>
            <person name="Xue W."/>
            <person name="Luo G."/>
        </authorList>
    </citation>
    <scope>NUCLEOTIDE SEQUENCE [LARGE SCALE GENOMIC DNA]</scope>
    <source>
        <strain evidence="4 5">AM42-38</strain>
    </source>
</reference>
<dbReference type="GO" id="GO:0019878">
    <property type="term" value="P:lysine biosynthetic process via aminoadipic acid"/>
    <property type="evidence" value="ECO:0007669"/>
    <property type="project" value="TreeGrafter"/>
</dbReference>
<keyword evidence="2" id="KW-0808">Transferase</keyword>
<comment type="caution">
    <text evidence="4">The sequence shown here is derived from an EMBL/GenBank/DDBJ whole genome shotgun (WGS) entry which is preliminary data.</text>
</comment>
<dbReference type="Proteomes" id="UP000283855">
    <property type="component" value="Unassembled WGS sequence"/>
</dbReference>
<proteinExistence type="inferred from homology"/>
<dbReference type="InterPro" id="IPR008278">
    <property type="entry name" value="4-PPantetheinyl_Trfase_dom"/>
</dbReference>
<gene>
    <name evidence="4" type="ORF">DW921_09210</name>
</gene>
<dbReference type="PANTHER" id="PTHR12215">
    <property type="entry name" value="PHOSPHOPANTETHEINE TRANSFERASE"/>
    <property type="match status" value="1"/>
</dbReference>
<dbReference type="SUPFAM" id="SSF56214">
    <property type="entry name" value="4'-phosphopantetheinyl transferase"/>
    <property type="match status" value="2"/>
</dbReference>
<evidence type="ECO:0000259" key="3">
    <source>
        <dbReference type="Pfam" id="PF01648"/>
    </source>
</evidence>
<comment type="similarity">
    <text evidence="1">Belongs to the P-Pant transferase superfamily. Gsp/Sfp/HetI/AcpT family.</text>
</comment>
<feature type="domain" description="4'-phosphopantetheinyl transferase" evidence="3">
    <location>
        <begin position="105"/>
        <end position="209"/>
    </location>
</feature>
<sequence>MPLYRHWKEGDAEWGIWKVSESAEELRAMLTGRLPYDVELDSLKAQGRKMEYLAVRVLLKTLTGKEYHILHESSGKPYVEGHLFQLTISHTKGYVAVGLHPSAEVGMDIEQCTERVRKVMSRFIHPEEIPHRDSLSPEEMLSQLLIHWSAKETLYKVLGCQEVDFVEHLRVMPFEVGETGTLSGAEHRTGHHRLFQIRYLLHPDFVCTWCVCLGL</sequence>
<dbReference type="EMBL" id="QSFT01000018">
    <property type="protein sequence ID" value="RHA75078.1"/>
    <property type="molecule type" value="Genomic_DNA"/>
</dbReference>
<dbReference type="RefSeq" id="WP_008144487.1">
    <property type="nucleotide sequence ID" value="NZ_CABJGD010000018.1"/>
</dbReference>
<accession>A0A413SZ61</accession>